<keyword evidence="1" id="KW-0732">Signal</keyword>
<sequence>MKKIITILTVTFLAFSMNAQEIISSQKAKRVKAHKGEGLIYANDNIYLQKPKSGKVNIFKDGQKVGNHNFNKKIGGERTKTVETIYGKQELTRIYSIENDKSIELYTQKYTLDYNPIGNPIRFADIEIDAANFSSTEYYADNSKQTGNTLISIHLRYRNAPSQLKLFLFDEDYQELNAVNATASTNFSQFEIIASKVLSDDKGVFLVREYEQSASGYTITKNIFASNMITFSQDAEPTINQILPDHSRIINYTISENIADDKVLIAVQSIYVKKDDEEQNDEIAKNVLGAYTYNFKTSELTRKSYSLDAEVEKARRGLGSIRQIIFDKNGSSYFIFTHTTTANRIDYGANIIKMDADGKYLWGSHLLRKDVSGTKYNLSGQFIYVNDQNDLELIFNSKKNVFKKGEYKPKDSNGIWFFHKMDVGKKIIPIKATFHSETGELEIKRIFEKENVNSISYKNAIETNESGVYYAIHNIGGKTFVSLIDFKRK</sequence>
<reference evidence="2 3" key="1">
    <citation type="submission" date="2018-05" db="EMBL/GenBank/DDBJ databases">
        <title>Brumimicrobium oceani sp. nov., isolated from coastal sediment.</title>
        <authorList>
            <person name="Kou Y."/>
        </authorList>
    </citation>
    <scope>NUCLEOTIDE SEQUENCE [LARGE SCALE GENOMIC DNA]</scope>
    <source>
        <strain evidence="2 3">C305</strain>
    </source>
</reference>
<feature type="signal peptide" evidence="1">
    <location>
        <begin position="1"/>
        <end position="19"/>
    </location>
</feature>
<organism evidence="2 3">
    <name type="scientific">Brumimicrobium oceani</name>
    <dbReference type="NCBI Taxonomy" id="2100725"/>
    <lineage>
        <taxon>Bacteria</taxon>
        <taxon>Pseudomonadati</taxon>
        <taxon>Bacteroidota</taxon>
        <taxon>Flavobacteriia</taxon>
        <taxon>Flavobacteriales</taxon>
        <taxon>Crocinitomicaceae</taxon>
        <taxon>Brumimicrobium</taxon>
    </lineage>
</organism>
<keyword evidence="3" id="KW-1185">Reference proteome</keyword>
<dbReference type="OrthoDB" id="1466023at2"/>
<dbReference type="Proteomes" id="UP000245370">
    <property type="component" value="Unassembled WGS sequence"/>
</dbReference>
<dbReference type="EMBL" id="QFRJ01000008">
    <property type="protein sequence ID" value="PWH85141.1"/>
    <property type="molecule type" value="Genomic_DNA"/>
</dbReference>
<dbReference type="RefSeq" id="WP_109359843.1">
    <property type="nucleotide sequence ID" value="NZ_QFRJ01000008.1"/>
</dbReference>
<feature type="chain" id="PRO_5015644527" evidence="1">
    <location>
        <begin position="20"/>
        <end position="489"/>
    </location>
</feature>
<protein>
    <submittedName>
        <fullName evidence="2">Uncharacterized protein</fullName>
    </submittedName>
</protein>
<dbReference type="AlphaFoldDB" id="A0A2U2XBQ9"/>
<reference evidence="2 3" key="2">
    <citation type="submission" date="2018-05" db="EMBL/GenBank/DDBJ databases">
        <authorList>
            <person name="Lanie J.A."/>
            <person name="Ng W.-L."/>
            <person name="Kazmierczak K.M."/>
            <person name="Andrzejewski T.M."/>
            <person name="Davidsen T.M."/>
            <person name="Wayne K.J."/>
            <person name="Tettelin H."/>
            <person name="Glass J.I."/>
            <person name="Rusch D."/>
            <person name="Podicherti R."/>
            <person name="Tsui H.-C.T."/>
            <person name="Winkler M.E."/>
        </authorList>
    </citation>
    <scope>NUCLEOTIDE SEQUENCE [LARGE SCALE GENOMIC DNA]</scope>
    <source>
        <strain evidence="2 3">C305</strain>
    </source>
</reference>
<accession>A0A2U2XBQ9</accession>
<name>A0A2U2XBQ9_9FLAO</name>
<evidence type="ECO:0000313" key="3">
    <source>
        <dbReference type="Proteomes" id="UP000245370"/>
    </source>
</evidence>
<gene>
    <name evidence="2" type="ORF">DIT68_10925</name>
</gene>
<proteinExistence type="predicted"/>
<evidence type="ECO:0000256" key="1">
    <source>
        <dbReference type="SAM" id="SignalP"/>
    </source>
</evidence>
<evidence type="ECO:0000313" key="2">
    <source>
        <dbReference type="EMBL" id="PWH85141.1"/>
    </source>
</evidence>
<comment type="caution">
    <text evidence="2">The sequence shown here is derived from an EMBL/GenBank/DDBJ whole genome shotgun (WGS) entry which is preliminary data.</text>
</comment>